<evidence type="ECO:0000259" key="13">
    <source>
        <dbReference type="Pfam" id="PF04757"/>
    </source>
</evidence>
<comment type="similarity">
    <text evidence="3">Belongs to the pex2/pex10/pex12 family.</text>
</comment>
<evidence type="ECO:0000256" key="1">
    <source>
        <dbReference type="ARBA" id="ARBA00004585"/>
    </source>
</evidence>
<dbReference type="eggNOG" id="KOG2879">
    <property type="taxonomic scope" value="Eukaryota"/>
</dbReference>
<protein>
    <submittedName>
        <fullName evidence="14">KLTH0F03322p</fullName>
    </submittedName>
</protein>
<dbReference type="InterPro" id="IPR006845">
    <property type="entry name" value="Pex_N"/>
</dbReference>
<evidence type="ECO:0000256" key="9">
    <source>
        <dbReference type="ARBA" id="ARBA00022927"/>
    </source>
</evidence>
<dbReference type="GO" id="GO:0005778">
    <property type="term" value="C:peroxisomal membrane"/>
    <property type="evidence" value="ECO:0007669"/>
    <property type="project" value="UniProtKB-SubCell"/>
</dbReference>
<feature type="domain" description="Pex N-terminal" evidence="13">
    <location>
        <begin position="30"/>
        <end position="176"/>
    </location>
</feature>
<dbReference type="GO" id="GO:0016562">
    <property type="term" value="P:protein import into peroxisome matrix, receptor recycling"/>
    <property type="evidence" value="ECO:0007669"/>
    <property type="project" value="UniProtKB-ARBA"/>
</dbReference>
<keyword evidence="7" id="KW-0863">Zinc-finger</keyword>
<dbReference type="Proteomes" id="UP000002036">
    <property type="component" value="Chromosome F"/>
</dbReference>
<keyword evidence="9" id="KW-0653">Protein transport</keyword>
<dbReference type="FunCoup" id="C5DKB8">
    <property type="interactions" value="127"/>
</dbReference>
<proteinExistence type="inferred from homology"/>
<evidence type="ECO:0000256" key="12">
    <source>
        <dbReference type="ARBA" id="ARBA00023140"/>
    </source>
</evidence>
<dbReference type="RefSeq" id="XP_002554356.1">
    <property type="nucleotide sequence ID" value="XM_002554310.1"/>
</dbReference>
<evidence type="ECO:0000256" key="8">
    <source>
        <dbReference type="ARBA" id="ARBA00022833"/>
    </source>
</evidence>
<sequence length="254" mass="28983">MIVNKIDGDKLDNDLYSHLWALYDDKIKPTSNREEFKLLLKTLAFHFSTKSNGIQTTTYGSALAGTSFQTAKLSLFAANILMPYLVQKLQTFLYNADNNLLPKIRIVETLISVWSLSTFIQLLSGSPKQYLSIFHKIFRIKISTFMQSQFYQNTITASMEFQNTQLLYNALLQLLNNQVSQSKLIQKLLRSSTKKGIKRQNAFNCPYCDEAPNIPYRTSCCNKILCYLCVVKTLEFKNCAGCNTTNFSAAPLYH</sequence>
<keyword evidence="6" id="KW-0479">Metal-binding</keyword>
<keyword evidence="5" id="KW-0812">Transmembrane</keyword>
<evidence type="ECO:0000256" key="4">
    <source>
        <dbReference type="ARBA" id="ARBA00022448"/>
    </source>
</evidence>
<dbReference type="InParanoid" id="C5DKB8"/>
<keyword evidence="4" id="KW-0813">Transport</keyword>
<keyword evidence="15" id="KW-1185">Reference proteome</keyword>
<dbReference type="KEGG" id="lth:KLTH0F03322g"/>
<dbReference type="STRING" id="559295.C5DKB8"/>
<dbReference type="GO" id="GO:0008270">
    <property type="term" value="F:zinc ion binding"/>
    <property type="evidence" value="ECO:0007669"/>
    <property type="project" value="UniProtKB-KW"/>
</dbReference>
<dbReference type="GO" id="GO:0016567">
    <property type="term" value="P:protein ubiquitination"/>
    <property type="evidence" value="ECO:0007669"/>
    <property type="project" value="UniProtKB-ARBA"/>
</dbReference>
<reference evidence="14 15" key="1">
    <citation type="journal article" date="2009" name="Genome Res.">
        <title>Comparative genomics of protoploid Saccharomycetaceae.</title>
        <authorList>
            <consortium name="The Genolevures Consortium"/>
            <person name="Souciet J.-L."/>
            <person name="Dujon B."/>
            <person name="Gaillardin C."/>
            <person name="Johnston M."/>
            <person name="Baret P.V."/>
            <person name="Cliften P."/>
            <person name="Sherman D.J."/>
            <person name="Weissenbach J."/>
            <person name="Westhof E."/>
            <person name="Wincker P."/>
            <person name="Jubin C."/>
            <person name="Poulain J."/>
            <person name="Barbe V."/>
            <person name="Segurens B."/>
            <person name="Artiguenave F."/>
            <person name="Anthouard V."/>
            <person name="Vacherie B."/>
            <person name="Val M.-E."/>
            <person name="Fulton R.S."/>
            <person name="Minx P."/>
            <person name="Wilson R."/>
            <person name="Durrens P."/>
            <person name="Jean G."/>
            <person name="Marck C."/>
            <person name="Martin T."/>
            <person name="Nikolski M."/>
            <person name="Rolland T."/>
            <person name="Seret M.-L."/>
            <person name="Casaregola S."/>
            <person name="Despons L."/>
            <person name="Fairhead C."/>
            <person name="Fischer G."/>
            <person name="Lafontaine I."/>
            <person name="Leh V."/>
            <person name="Lemaire M."/>
            <person name="de Montigny J."/>
            <person name="Neuveglise C."/>
            <person name="Thierry A."/>
            <person name="Blanc-Lenfle I."/>
            <person name="Bleykasten C."/>
            <person name="Diffels J."/>
            <person name="Fritsch E."/>
            <person name="Frangeul L."/>
            <person name="Goeffon A."/>
            <person name="Jauniaux N."/>
            <person name="Kachouri-Lafond R."/>
            <person name="Payen C."/>
            <person name="Potier S."/>
            <person name="Pribylova L."/>
            <person name="Ozanne C."/>
            <person name="Richard G.-F."/>
            <person name="Sacerdot C."/>
            <person name="Straub M.-L."/>
            <person name="Talla E."/>
        </authorList>
    </citation>
    <scope>NUCLEOTIDE SEQUENCE [LARGE SCALE GENOMIC DNA]</scope>
    <source>
        <strain evidence="15">ATCC 56472 / CBS 6340 / NRRL Y-8284</strain>
    </source>
</reference>
<accession>C5DKB8</accession>
<name>C5DKB8_LACTC</name>
<organism evidence="14 15">
    <name type="scientific">Lachancea thermotolerans (strain ATCC 56472 / CBS 6340 / NRRL Y-8284)</name>
    <name type="common">Yeast</name>
    <name type="synonym">Kluyveromyces thermotolerans</name>
    <dbReference type="NCBI Taxonomy" id="559295"/>
    <lineage>
        <taxon>Eukaryota</taxon>
        <taxon>Fungi</taxon>
        <taxon>Dikarya</taxon>
        <taxon>Ascomycota</taxon>
        <taxon>Saccharomycotina</taxon>
        <taxon>Saccharomycetes</taxon>
        <taxon>Saccharomycetales</taxon>
        <taxon>Saccharomycetaceae</taxon>
        <taxon>Lachancea</taxon>
    </lineage>
</organism>
<dbReference type="HOGENOM" id="CLU_1081737_0_0_1"/>
<comment type="pathway">
    <text evidence="2">Protein modification; protein ubiquitination.</text>
</comment>
<evidence type="ECO:0000256" key="7">
    <source>
        <dbReference type="ARBA" id="ARBA00022771"/>
    </source>
</evidence>
<evidence type="ECO:0000313" key="15">
    <source>
        <dbReference type="Proteomes" id="UP000002036"/>
    </source>
</evidence>
<dbReference type="AlphaFoldDB" id="C5DKB8"/>
<evidence type="ECO:0000256" key="3">
    <source>
        <dbReference type="ARBA" id="ARBA00008704"/>
    </source>
</evidence>
<dbReference type="OMA" id="YCYVCVL"/>
<evidence type="ECO:0000256" key="2">
    <source>
        <dbReference type="ARBA" id="ARBA00004906"/>
    </source>
</evidence>
<keyword evidence="10" id="KW-1133">Transmembrane helix</keyword>
<dbReference type="Pfam" id="PF04757">
    <property type="entry name" value="Pex2_Pex12"/>
    <property type="match status" value="1"/>
</dbReference>
<dbReference type="EMBL" id="CU928170">
    <property type="protein sequence ID" value="CAR23919.1"/>
    <property type="molecule type" value="Genomic_DNA"/>
</dbReference>
<gene>
    <name evidence="14" type="ordered locus">KLTH0F03322g</name>
</gene>
<dbReference type="OrthoDB" id="1701437at2759"/>
<evidence type="ECO:0000313" key="14">
    <source>
        <dbReference type="EMBL" id="CAR23919.1"/>
    </source>
</evidence>
<evidence type="ECO:0000256" key="10">
    <source>
        <dbReference type="ARBA" id="ARBA00022989"/>
    </source>
</evidence>
<evidence type="ECO:0000256" key="5">
    <source>
        <dbReference type="ARBA" id="ARBA00022692"/>
    </source>
</evidence>
<dbReference type="GeneID" id="8292548"/>
<comment type="subcellular location">
    <subcellularLocation>
        <location evidence="1">Peroxisome membrane</location>
        <topology evidence="1">Multi-pass membrane protein</topology>
    </subcellularLocation>
</comment>
<evidence type="ECO:0000256" key="6">
    <source>
        <dbReference type="ARBA" id="ARBA00022723"/>
    </source>
</evidence>
<keyword evidence="12" id="KW-0576">Peroxisome</keyword>
<keyword evidence="8" id="KW-0862">Zinc</keyword>
<evidence type="ECO:0000256" key="11">
    <source>
        <dbReference type="ARBA" id="ARBA00023136"/>
    </source>
</evidence>
<keyword evidence="11" id="KW-0472">Membrane</keyword>